<keyword evidence="3" id="KW-0540">Nuclease</keyword>
<evidence type="ECO:0000256" key="1">
    <source>
        <dbReference type="SAM" id="Phobius"/>
    </source>
</evidence>
<gene>
    <name evidence="3" type="ORF">FC19_GL001888</name>
</gene>
<name>A0A0R2CZK1_9LACO</name>
<dbReference type="GO" id="GO:0004519">
    <property type="term" value="F:endonuclease activity"/>
    <property type="evidence" value="ECO:0007669"/>
    <property type="project" value="UniProtKB-KW"/>
</dbReference>
<dbReference type="EMBL" id="AYZD01000004">
    <property type="protein sequence ID" value="KRM97245.1"/>
    <property type="molecule type" value="Genomic_DNA"/>
</dbReference>
<keyword evidence="1" id="KW-1133">Transmembrane helix</keyword>
<reference evidence="3 4" key="1">
    <citation type="journal article" date="2015" name="Genome Announc.">
        <title>Expanding the biotechnology potential of lactobacilli through comparative genomics of 213 strains and associated genera.</title>
        <authorList>
            <person name="Sun Z."/>
            <person name="Harris H.M."/>
            <person name="McCann A."/>
            <person name="Guo C."/>
            <person name="Argimon S."/>
            <person name="Zhang W."/>
            <person name="Yang X."/>
            <person name="Jeffery I.B."/>
            <person name="Cooney J.C."/>
            <person name="Kagawa T.F."/>
            <person name="Liu W."/>
            <person name="Song Y."/>
            <person name="Salvetti E."/>
            <person name="Wrobel A."/>
            <person name="Rasinkangas P."/>
            <person name="Parkhill J."/>
            <person name="Rea M.C."/>
            <person name="O'Sullivan O."/>
            <person name="Ritari J."/>
            <person name="Douillard F.P."/>
            <person name="Paul Ross R."/>
            <person name="Yang R."/>
            <person name="Briner A.E."/>
            <person name="Felis G.E."/>
            <person name="de Vos W.M."/>
            <person name="Barrangou R."/>
            <person name="Klaenhammer T.R."/>
            <person name="Caufield P.W."/>
            <person name="Cui Y."/>
            <person name="Zhang H."/>
            <person name="O'Toole P.W."/>
        </authorList>
    </citation>
    <scope>NUCLEOTIDE SEQUENCE [LARGE SCALE GENOMIC DNA]</scope>
    <source>
        <strain evidence="3 4">DSM 21051</strain>
    </source>
</reference>
<accession>A0A0R2CZK1</accession>
<keyword evidence="3" id="KW-0378">Hydrolase</keyword>
<dbReference type="PATRIC" id="fig|1423725.3.peg.1939"/>
<dbReference type="GO" id="GO:0003676">
    <property type="term" value="F:nucleic acid binding"/>
    <property type="evidence" value="ECO:0007669"/>
    <property type="project" value="InterPro"/>
</dbReference>
<organism evidence="3 4">
    <name type="scientific">Liquorilactobacillus aquaticus DSM 21051</name>
    <dbReference type="NCBI Taxonomy" id="1423725"/>
    <lineage>
        <taxon>Bacteria</taxon>
        <taxon>Bacillati</taxon>
        <taxon>Bacillota</taxon>
        <taxon>Bacilli</taxon>
        <taxon>Lactobacillales</taxon>
        <taxon>Lactobacillaceae</taxon>
        <taxon>Liquorilactobacillus</taxon>
    </lineage>
</organism>
<feature type="transmembrane region" description="Helical" evidence="1">
    <location>
        <begin position="20"/>
        <end position="37"/>
    </location>
</feature>
<dbReference type="STRING" id="1423725.FC19_GL001888"/>
<dbReference type="GO" id="GO:0046872">
    <property type="term" value="F:metal ion binding"/>
    <property type="evidence" value="ECO:0007669"/>
    <property type="project" value="InterPro"/>
</dbReference>
<evidence type="ECO:0000259" key="2">
    <source>
        <dbReference type="SMART" id="SM00892"/>
    </source>
</evidence>
<keyword evidence="1" id="KW-0812">Transmembrane</keyword>
<dbReference type="Gene3D" id="3.40.570.10">
    <property type="entry name" value="Extracellular Endonuclease, subunit A"/>
    <property type="match status" value="1"/>
</dbReference>
<evidence type="ECO:0000313" key="3">
    <source>
        <dbReference type="EMBL" id="KRM97245.1"/>
    </source>
</evidence>
<feature type="domain" description="DNA/RNA non-specific endonuclease/pyrophosphatase/phosphodiesterase" evidence="2">
    <location>
        <begin position="95"/>
        <end position="269"/>
    </location>
</feature>
<dbReference type="SMART" id="SM00892">
    <property type="entry name" value="Endonuclease_NS"/>
    <property type="match status" value="1"/>
</dbReference>
<keyword evidence="3" id="KW-0255">Endonuclease</keyword>
<keyword evidence="4" id="KW-1185">Reference proteome</keyword>
<dbReference type="InterPro" id="IPR001604">
    <property type="entry name" value="Endo_G_ENPP1-like_dom"/>
</dbReference>
<keyword evidence="1" id="KW-0472">Membrane</keyword>
<dbReference type="Proteomes" id="UP000051015">
    <property type="component" value="Unassembled WGS sequence"/>
</dbReference>
<proteinExistence type="predicted"/>
<dbReference type="GO" id="GO:0016787">
    <property type="term" value="F:hydrolase activity"/>
    <property type="evidence" value="ECO:0007669"/>
    <property type="project" value="InterPro"/>
</dbReference>
<protein>
    <submittedName>
        <fullName evidence="3">DNA RNA non-specific endonuclease</fullName>
    </submittedName>
</protein>
<sequence>MIHLRKRLGKKMSRRKKRKTVLPGAVVVVLLLIYMITQPNQLLKNNTYDTSTSTSKLKNGVKDVAAEKLVNLNFHSGDTPVVTVNDNKSTLQMDDWKRNMVVYSPLDNLNRTSSANTAYLESRNVVDDEQRTRQYVRPTGWHQKMENGEAILNRGHLIAYSISGGISQNGDYDKSLQSGDQNNPKNLFTQTSFSNQRLQTIYEKKVRDALRKGHKVIYQVQPLFRNQELMARGVHMQALSDDGSLNFNVYLFNVQPRYVFDYQTGRSTRNAAFQVSLPENFTS</sequence>
<dbReference type="Pfam" id="PF01223">
    <property type="entry name" value="Endonuclease_NS"/>
    <property type="match status" value="1"/>
</dbReference>
<dbReference type="InterPro" id="IPR044929">
    <property type="entry name" value="DNA/RNA_non-sp_Endonuclease_sf"/>
</dbReference>
<dbReference type="AlphaFoldDB" id="A0A0R2CZK1"/>
<comment type="caution">
    <text evidence="3">The sequence shown here is derived from an EMBL/GenBank/DDBJ whole genome shotgun (WGS) entry which is preliminary data.</text>
</comment>
<evidence type="ECO:0000313" key="4">
    <source>
        <dbReference type="Proteomes" id="UP000051015"/>
    </source>
</evidence>